<comment type="similarity">
    <text evidence="2 6">Belongs to the sodium:solute symporter (SSF) (TC 2.A.21) family.</text>
</comment>
<feature type="transmembrane region" description="Helical" evidence="7">
    <location>
        <begin position="186"/>
        <end position="203"/>
    </location>
</feature>
<dbReference type="InterPro" id="IPR038377">
    <property type="entry name" value="Na/Glc_symporter_sf"/>
</dbReference>
<dbReference type="PROSITE" id="PS50283">
    <property type="entry name" value="NA_SOLUT_SYMP_3"/>
    <property type="match status" value="1"/>
</dbReference>
<feature type="transmembrane region" description="Helical" evidence="7">
    <location>
        <begin position="215"/>
        <end position="234"/>
    </location>
</feature>
<dbReference type="RefSeq" id="WP_306884476.1">
    <property type="nucleotide sequence ID" value="NZ_JAUSUL010000001.1"/>
</dbReference>
<evidence type="ECO:0000256" key="7">
    <source>
        <dbReference type="SAM" id="Phobius"/>
    </source>
</evidence>
<accession>A0AAE3VN30</accession>
<feature type="transmembrane region" description="Helical" evidence="7">
    <location>
        <begin position="254"/>
        <end position="273"/>
    </location>
</feature>
<dbReference type="AlphaFoldDB" id="A0AAE3VN30"/>
<feature type="transmembrane region" description="Helical" evidence="7">
    <location>
        <begin position="293"/>
        <end position="318"/>
    </location>
</feature>
<feature type="transmembrane region" description="Helical" evidence="7">
    <location>
        <begin position="72"/>
        <end position="92"/>
    </location>
</feature>
<keyword evidence="3 7" id="KW-0812">Transmembrane</keyword>
<evidence type="ECO:0000256" key="5">
    <source>
        <dbReference type="ARBA" id="ARBA00023136"/>
    </source>
</evidence>
<evidence type="ECO:0000256" key="1">
    <source>
        <dbReference type="ARBA" id="ARBA00004141"/>
    </source>
</evidence>
<name>A0AAE3VN30_9HYPH</name>
<dbReference type="InterPro" id="IPR001734">
    <property type="entry name" value="Na/solute_symporter"/>
</dbReference>
<evidence type="ECO:0000256" key="4">
    <source>
        <dbReference type="ARBA" id="ARBA00022989"/>
    </source>
</evidence>
<dbReference type="EMBL" id="JAUSUL010000001">
    <property type="protein sequence ID" value="MDQ0314691.1"/>
    <property type="molecule type" value="Genomic_DNA"/>
</dbReference>
<keyword evidence="4 7" id="KW-1133">Transmembrane helix</keyword>
<proteinExistence type="inferred from homology"/>
<comment type="subcellular location">
    <subcellularLocation>
        <location evidence="1">Membrane</location>
        <topology evidence="1">Multi-pass membrane protein</topology>
    </subcellularLocation>
</comment>
<feature type="transmembrane region" description="Helical" evidence="7">
    <location>
        <begin position="45"/>
        <end position="66"/>
    </location>
</feature>
<feature type="transmembrane region" description="Helical" evidence="7">
    <location>
        <begin position="382"/>
        <end position="400"/>
    </location>
</feature>
<sequence length="435" mass="45468">MSDDGVRLTAVATAVLLPLLYALVRSRRITRADYIYNSDDTGLAQTVAGIICGNIGAGTFVALLLFTGASPVIGLSLALAYVVGVVLCGVIAPRVHAVSRRHGVHGLIDLIVVTHGIRNPLFVWVPIAFLFLLRTAIQLLALAAILTAVIGLSPGWAILAATVFAGSYTAIGGYRIATETDVFQAALILAGLGALAVGSAGQPVDVSNFFDLGPYRLPLLIGIWIFIPASAVLAIDNWQRMATARSPSVARRGFFLAAPVCCAAYLLLVVVAMQLESSGDVLAVMRGIAPASVAWLVDLMLIAAIMSTIDTFVMPLATSLERSRFELPQLRVVIFGGFCLLALVSVIGGELLQGLIAAFSSLMVCLPATFIAMTIGRGAPSAAIVSLNLGIVATLVFIAIDINLASLVGFAFSAVVYALAARWSAFDAATMPSKR</sequence>
<evidence type="ECO:0000313" key="8">
    <source>
        <dbReference type="EMBL" id="MDQ0314691.1"/>
    </source>
</evidence>
<dbReference type="GO" id="GO:0022857">
    <property type="term" value="F:transmembrane transporter activity"/>
    <property type="evidence" value="ECO:0007669"/>
    <property type="project" value="InterPro"/>
</dbReference>
<feature type="transmembrane region" description="Helical" evidence="7">
    <location>
        <begin position="330"/>
        <end position="349"/>
    </location>
</feature>
<evidence type="ECO:0000313" key="9">
    <source>
        <dbReference type="Proteomes" id="UP001229244"/>
    </source>
</evidence>
<feature type="transmembrane region" description="Helical" evidence="7">
    <location>
        <begin position="156"/>
        <end position="174"/>
    </location>
</feature>
<dbReference type="Gene3D" id="1.20.1730.10">
    <property type="entry name" value="Sodium/glucose cotransporter"/>
    <property type="match status" value="1"/>
</dbReference>
<feature type="transmembrane region" description="Helical" evidence="7">
    <location>
        <begin position="355"/>
        <end position="375"/>
    </location>
</feature>
<dbReference type="Proteomes" id="UP001229244">
    <property type="component" value="Unassembled WGS sequence"/>
</dbReference>
<keyword evidence="5 7" id="KW-0472">Membrane</keyword>
<evidence type="ECO:0000256" key="3">
    <source>
        <dbReference type="ARBA" id="ARBA00022692"/>
    </source>
</evidence>
<feature type="transmembrane region" description="Helical" evidence="7">
    <location>
        <begin position="406"/>
        <end position="425"/>
    </location>
</feature>
<dbReference type="Pfam" id="PF00474">
    <property type="entry name" value="SSF"/>
    <property type="match status" value="1"/>
</dbReference>
<comment type="caution">
    <text evidence="8">The sequence shown here is derived from an EMBL/GenBank/DDBJ whole genome shotgun (WGS) entry which is preliminary data.</text>
</comment>
<evidence type="ECO:0000256" key="2">
    <source>
        <dbReference type="ARBA" id="ARBA00006434"/>
    </source>
</evidence>
<dbReference type="GO" id="GO:0016020">
    <property type="term" value="C:membrane"/>
    <property type="evidence" value="ECO:0007669"/>
    <property type="project" value="UniProtKB-SubCell"/>
</dbReference>
<gene>
    <name evidence="8" type="ORF">J2S73_001128</name>
</gene>
<keyword evidence="9" id="KW-1185">Reference proteome</keyword>
<feature type="transmembrane region" description="Helical" evidence="7">
    <location>
        <begin position="121"/>
        <end position="150"/>
    </location>
</feature>
<feature type="transmembrane region" description="Helical" evidence="7">
    <location>
        <begin position="6"/>
        <end position="24"/>
    </location>
</feature>
<evidence type="ECO:0000256" key="6">
    <source>
        <dbReference type="RuleBase" id="RU362091"/>
    </source>
</evidence>
<organism evidence="8 9">
    <name type="scientific">Amorphus orientalis</name>
    <dbReference type="NCBI Taxonomy" id="649198"/>
    <lineage>
        <taxon>Bacteria</taxon>
        <taxon>Pseudomonadati</taxon>
        <taxon>Pseudomonadota</taxon>
        <taxon>Alphaproteobacteria</taxon>
        <taxon>Hyphomicrobiales</taxon>
        <taxon>Amorphaceae</taxon>
        <taxon>Amorphus</taxon>
    </lineage>
</organism>
<protein>
    <submittedName>
        <fullName evidence="8">Na+/proline symporter</fullName>
    </submittedName>
</protein>
<reference evidence="8" key="1">
    <citation type="submission" date="2023-07" db="EMBL/GenBank/DDBJ databases">
        <title>Genomic Encyclopedia of Type Strains, Phase IV (KMG-IV): sequencing the most valuable type-strain genomes for metagenomic binning, comparative biology and taxonomic classification.</title>
        <authorList>
            <person name="Goeker M."/>
        </authorList>
    </citation>
    <scope>NUCLEOTIDE SEQUENCE</scope>
    <source>
        <strain evidence="8">DSM 21202</strain>
    </source>
</reference>